<dbReference type="Gene3D" id="2.60.40.420">
    <property type="entry name" value="Cupredoxins - blue copper proteins"/>
    <property type="match status" value="2"/>
</dbReference>
<dbReference type="Pfam" id="PF13473">
    <property type="entry name" value="Cupredoxin_1"/>
    <property type="match status" value="2"/>
</dbReference>
<dbReference type="PANTHER" id="PTHR36507">
    <property type="entry name" value="BLL1555 PROTEIN"/>
    <property type="match status" value="1"/>
</dbReference>
<dbReference type="InterPro" id="IPR028096">
    <property type="entry name" value="EfeO_Cupredoxin"/>
</dbReference>
<feature type="domain" description="EfeO-type cupredoxin-like" evidence="2">
    <location>
        <begin position="142"/>
        <end position="225"/>
    </location>
</feature>
<proteinExistence type="predicted"/>
<keyword evidence="1" id="KW-0732">Signal</keyword>
<evidence type="ECO:0000259" key="2">
    <source>
        <dbReference type="Pfam" id="PF13473"/>
    </source>
</evidence>
<accession>A0A7T4R235</accession>
<dbReference type="Proteomes" id="UP000596063">
    <property type="component" value="Chromosome"/>
</dbReference>
<organism evidence="3 4">
    <name type="scientific">Spongiibacter nanhainus</name>
    <dbReference type="NCBI Taxonomy" id="2794344"/>
    <lineage>
        <taxon>Bacteria</taxon>
        <taxon>Pseudomonadati</taxon>
        <taxon>Pseudomonadota</taxon>
        <taxon>Gammaproteobacteria</taxon>
        <taxon>Cellvibrionales</taxon>
        <taxon>Spongiibacteraceae</taxon>
        <taxon>Spongiibacter</taxon>
    </lineage>
</organism>
<evidence type="ECO:0000313" key="3">
    <source>
        <dbReference type="EMBL" id="QQD18887.1"/>
    </source>
</evidence>
<dbReference type="AlphaFoldDB" id="A0A7T4R235"/>
<evidence type="ECO:0000313" key="4">
    <source>
        <dbReference type="Proteomes" id="UP000596063"/>
    </source>
</evidence>
<reference evidence="3 4" key="1">
    <citation type="submission" date="2020-12" db="EMBL/GenBank/DDBJ databases">
        <authorList>
            <person name="Shan Y."/>
        </authorList>
    </citation>
    <scope>NUCLEOTIDE SEQUENCE [LARGE SCALE GENOMIC DNA]</scope>
    <source>
        <strain evidence="4">csc3.9</strain>
    </source>
</reference>
<gene>
    <name evidence="3" type="ORF">I6N98_03200</name>
</gene>
<dbReference type="PANTHER" id="PTHR36507:SF1">
    <property type="entry name" value="BLL1555 PROTEIN"/>
    <property type="match status" value="1"/>
</dbReference>
<dbReference type="SUPFAM" id="SSF49503">
    <property type="entry name" value="Cupredoxins"/>
    <property type="match status" value="2"/>
</dbReference>
<feature type="domain" description="EfeO-type cupredoxin-like" evidence="2">
    <location>
        <begin position="29"/>
        <end position="104"/>
    </location>
</feature>
<evidence type="ECO:0000256" key="1">
    <source>
        <dbReference type="SAM" id="SignalP"/>
    </source>
</evidence>
<sequence>MKKTFTGYTHALGRSVVIGMLSSSALAGEVTIDGYSFKPEKITVQAGETVTWTSDASSRHTVVVEDKESRRLQRGSTFSHTFTSPGEYPYRCGVHRSMKGVVVVEGEPKVSAAVQGAVSTVSTSVSVSARPTHAMKSGAPNMADSDEAKIMIVDFMRFEPTEITVEAGTTVVFENHDGSNHIILFDDKVKSQRLRHDAAYSRTFDQPGDYPFICAIHGKRMSGTVHVTP</sequence>
<dbReference type="InterPro" id="IPR052721">
    <property type="entry name" value="ET_Amicyanin"/>
</dbReference>
<dbReference type="InterPro" id="IPR008972">
    <property type="entry name" value="Cupredoxin"/>
</dbReference>
<protein>
    <submittedName>
        <fullName evidence="3">Cupredoxin domain-containing protein</fullName>
    </submittedName>
</protein>
<dbReference type="KEGG" id="snan:I6N98_03200"/>
<feature type="chain" id="PRO_5032489355" evidence="1">
    <location>
        <begin position="28"/>
        <end position="229"/>
    </location>
</feature>
<keyword evidence="4" id="KW-1185">Reference proteome</keyword>
<name>A0A7T4R235_9GAMM</name>
<dbReference type="RefSeq" id="WP_198570373.1">
    <property type="nucleotide sequence ID" value="NZ_CP066167.1"/>
</dbReference>
<dbReference type="EMBL" id="CP066167">
    <property type="protein sequence ID" value="QQD18887.1"/>
    <property type="molecule type" value="Genomic_DNA"/>
</dbReference>
<feature type="signal peptide" evidence="1">
    <location>
        <begin position="1"/>
        <end position="27"/>
    </location>
</feature>